<dbReference type="Pfam" id="PF08921">
    <property type="entry name" value="DUF1904"/>
    <property type="match status" value="1"/>
</dbReference>
<dbReference type="InterPro" id="IPR014347">
    <property type="entry name" value="Tautomerase/MIF_sf"/>
</dbReference>
<accession>A0A2K8SC91</accession>
<dbReference type="Gene3D" id="3.30.429.10">
    <property type="entry name" value="Macrophage Migration Inhibitory Factor"/>
    <property type="match status" value="1"/>
</dbReference>
<protein>
    <recommendedName>
        <fullName evidence="3">DUF1904 family protein</fullName>
    </recommendedName>
</protein>
<dbReference type="AlphaFoldDB" id="A0A2K8SC91"/>
<evidence type="ECO:0000313" key="1">
    <source>
        <dbReference type="EMBL" id="AUB31079.1"/>
    </source>
</evidence>
<dbReference type="InterPro" id="IPR015017">
    <property type="entry name" value="DUF1904"/>
</dbReference>
<name>A0A2K8SC91_9MOLU</name>
<dbReference type="OrthoDB" id="389471at2"/>
<dbReference type="SUPFAM" id="SSF55331">
    <property type="entry name" value="Tautomerase/MIF"/>
    <property type="match status" value="1"/>
</dbReference>
<sequence length="104" mass="12003">MPIFTFKGVSQNEVNKYFEKIEELASIIDTDIKKIVFWHDPSILIANGYEKNAIEISIKWIARPSKQEAVAKHIQSFFANISKNIYVTFRELNSFLYLNGECVG</sequence>
<dbReference type="Proteomes" id="UP000231823">
    <property type="component" value="Chromosome"/>
</dbReference>
<evidence type="ECO:0008006" key="3">
    <source>
        <dbReference type="Google" id="ProtNLM"/>
    </source>
</evidence>
<evidence type="ECO:0000313" key="2">
    <source>
        <dbReference type="Proteomes" id="UP000231823"/>
    </source>
</evidence>
<dbReference type="RefSeq" id="WP_100916075.1">
    <property type="nucleotide sequence ID" value="NZ_CP025057.1"/>
</dbReference>
<dbReference type="KEGG" id="sfz:SFLOR_v1c00160"/>
<reference evidence="1 2" key="1">
    <citation type="submission" date="2017-12" db="EMBL/GenBank/DDBJ databases">
        <title>Complete genome sequence of Spiroplasma floricola 23-6 (ATCC 29989).</title>
        <authorList>
            <person name="Tsai Y.-M."/>
            <person name="Wu P.-S."/>
            <person name="Lo W.-S."/>
            <person name="Kuo C.-H."/>
        </authorList>
    </citation>
    <scope>NUCLEOTIDE SEQUENCE [LARGE SCALE GENOMIC DNA]</scope>
    <source>
        <strain evidence="1 2">23-6</strain>
    </source>
</reference>
<proteinExistence type="predicted"/>
<organism evidence="1 2">
    <name type="scientific">Spiroplasma floricola 23-6</name>
    <dbReference type="NCBI Taxonomy" id="1336749"/>
    <lineage>
        <taxon>Bacteria</taxon>
        <taxon>Bacillati</taxon>
        <taxon>Mycoplasmatota</taxon>
        <taxon>Mollicutes</taxon>
        <taxon>Entomoplasmatales</taxon>
        <taxon>Spiroplasmataceae</taxon>
        <taxon>Spiroplasma</taxon>
    </lineage>
</organism>
<gene>
    <name evidence="1" type="ORF">SFLOR_v1c00160</name>
</gene>
<dbReference type="EMBL" id="CP025057">
    <property type="protein sequence ID" value="AUB31079.1"/>
    <property type="molecule type" value="Genomic_DNA"/>
</dbReference>
<keyword evidence="2" id="KW-1185">Reference proteome</keyword>